<dbReference type="InterPro" id="IPR015421">
    <property type="entry name" value="PyrdxlP-dep_Trfase_major"/>
</dbReference>
<name>A0ABP9J1R6_9MICO</name>
<sequence>MRRLTAEGLVETRPGVGAFTRATATARPPDFGWQTAALGAPRTRGGELSSTQRASAPDAIQLHSGYPARELLPERLVRTALARAARTEAALTRAPAAGLPDLRAWFVGQVAEATPTGLAPPSPRDALVVAGSQSGLSSIFRAIVGRGQPLVIESPSYWGAILAAEQAGVVLVPVSSGPSGPDPQEVERAFALTGARAFYAQPNFANPTGAQWSPETGRAVLDIVRARGAFLVEDDWAHHLGIDTDSTPLIGQDCDGHVVYLRSLTKSVSPALRVAAVIARGPARERLIADRAAESMYVSGVLQAAALDVVTQPGWSTHLRAMRNQLRARRDLLAQSVRDGAPTVHLQQVPPGGLNLWARLPEGTDVSGLVRECELRGLVVAPGGEWFPAEPTGPFVRLNYSGADPDRFPEAGRILGEALSATVSEG</sequence>
<dbReference type="InterPro" id="IPR015422">
    <property type="entry name" value="PyrdxlP-dep_Trfase_small"/>
</dbReference>
<keyword evidence="2" id="KW-0032">Aminotransferase</keyword>
<gene>
    <name evidence="2" type="ORF">GCM10023258_01370</name>
</gene>
<dbReference type="SUPFAM" id="SSF53383">
    <property type="entry name" value="PLP-dependent transferases"/>
    <property type="match status" value="1"/>
</dbReference>
<dbReference type="Proteomes" id="UP001500427">
    <property type="component" value="Unassembled WGS sequence"/>
</dbReference>
<evidence type="ECO:0000313" key="3">
    <source>
        <dbReference type="Proteomes" id="UP001500427"/>
    </source>
</evidence>
<dbReference type="InterPro" id="IPR051446">
    <property type="entry name" value="HTH_trans_reg/aminotransferase"/>
</dbReference>
<dbReference type="EMBL" id="BAABIW010000001">
    <property type="protein sequence ID" value="GAA5016107.1"/>
    <property type="molecule type" value="Genomic_DNA"/>
</dbReference>
<dbReference type="PANTHER" id="PTHR46577:SF1">
    <property type="entry name" value="HTH-TYPE TRANSCRIPTIONAL REGULATORY PROTEIN GABR"/>
    <property type="match status" value="1"/>
</dbReference>
<dbReference type="Pfam" id="PF00155">
    <property type="entry name" value="Aminotran_1_2"/>
    <property type="match status" value="1"/>
</dbReference>
<keyword evidence="2" id="KW-0808">Transferase</keyword>
<dbReference type="Gene3D" id="3.40.640.10">
    <property type="entry name" value="Type I PLP-dependent aspartate aminotransferase-like (Major domain)"/>
    <property type="match status" value="1"/>
</dbReference>
<dbReference type="Gene3D" id="3.90.1150.10">
    <property type="entry name" value="Aspartate Aminotransferase, domain 1"/>
    <property type="match status" value="1"/>
</dbReference>
<accession>A0ABP9J1R6</accession>
<proteinExistence type="predicted"/>
<evidence type="ECO:0000259" key="1">
    <source>
        <dbReference type="Pfam" id="PF00155"/>
    </source>
</evidence>
<keyword evidence="3" id="KW-1185">Reference proteome</keyword>
<evidence type="ECO:0000313" key="2">
    <source>
        <dbReference type="EMBL" id="GAA5016107.1"/>
    </source>
</evidence>
<organism evidence="2 3">
    <name type="scientific">Terrabacter aeriphilus</name>
    <dbReference type="NCBI Taxonomy" id="515662"/>
    <lineage>
        <taxon>Bacteria</taxon>
        <taxon>Bacillati</taxon>
        <taxon>Actinomycetota</taxon>
        <taxon>Actinomycetes</taxon>
        <taxon>Micrococcales</taxon>
        <taxon>Intrasporangiaceae</taxon>
        <taxon>Terrabacter</taxon>
    </lineage>
</organism>
<reference evidence="3" key="1">
    <citation type="journal article" date="2019" name="Int. J. Syst. Evol. Microbiol.">
        <title>The Global Catalogue of Microorganisms (GCM) 10K type strain sequencing project: providing services to taxonomists for standard genome sequencing and annotation.</title>
        <authorList>
            <consortium name="The Broad Institute Genomics Platform"/>
            <consortium name="The Broad Institute Genome Sequencing Center for Infectious Disease"/>
            <person name="Wu L."/>
            <person name="Ma J."/>
        </authorList>
    </citation>
    <scope>NUCLEOTIDE SEQUENCE [LARGE SCALE GENOMIC DNA]</scope>
    <source>
        <strain evidence="3">JCM 17687</strain>
    </source>
</reference>
<dbReference type="GO" id="GO:0008483">
    <property type="term" value="F:transaminase activity"/>
    <property type="evidence" value="ECO:0007669"/>
    <property type="project" value="UniProtKB-KW"/>
</dbReference>
<feature type="domain" description="Aminotransferase class I/classII large" evidence="1">
    <location>
        <begin position="125"/>
        <end position="345"/>
    </location>
</feature>
<dbReference type="PANTHER" id="PTHR46577">
    <property type="entry name" value="HTH-TYPE TRANSCRIPTIONAL REGULATORY PROTEIN GABR"/>
    <property type="match status" value="1"/>
</dbReference>
<dbReference type="InterPro" id="IPR004839">
    <property type="entry name" value="Aminotransferase_I/II_large"/>
</dbReference>
<dbReference type="CDD" id="cd00609">
    <property type="entry name" value="AAT_like"/>
    <property type="match status" value="1"/>
</dbReference>
<comment type="caution">
    <text evidence="2">The sequence shown here is derived from an EMBL/GenBank/DDBJ whole genome shotgun (WGS) entry which is preliminary data.</text>
</comment>
<dbReference type="InterPro" id="IPR015424">
    <property type="entry name" value="PyrdxlP-dep_Trfase"/>
</dbReference>
<protein>
    <submittedName>
        <fullName evidence="2">PLP-dependent aminotransferase family protein</fullName>
    </submittedName>
</protein>